<accession>A0A067LX99</accession>
<comment type="similarity">
    <text evidence="2 10">Belongs to the glutamate--cysteine ligase type 3 family.</text>
</comment>
<dbReference type="GO" id="GO:0005524">
    <property type="term" value="F:ATP binding"/>
    <property type="evidence" value="ECO:0007669"/>
    <property type="project" value="UniProtKB-UniRule"/>
</dbReference>
<dbReference type="EC" id="6.3.2.2" evidence="3 10"/>
<keyword evidence="5 10" id="KW-0317">Glutathione biosynthesis</keyword>
<dbReference type="Pfam" id="PF03074">
    <property type="entry name" value="GCS"/>
    <property type="match status" value="1"/>
</dbReference>
<dbReference type="HOGENOM" id="CLU_010467_0_0_1"/>
<dbReference type="InterPro" id="IPR014746">
    <property type="entry name" value="Gln_synth/guanido_kin_cat_dom"/>
</dbReference>
<evidence type="ECO:0000313" key="11">
    <source>
        <dbReference type="EMBL" id="KDQ06955.1"/>
    </source>
</evidence>
<evidence type="ECO:0000256" key="9">
    <source>
        <dbReference type="ARBA" id="ARBA00032122"/>
    </source>
</evidence>
<dbReference type="Proteomes" id="UP000027195">
    <property type="component" value="Unassembled WGS sequence"/>
</dbReference>
<comment type="catalytic activity">
    <reaction evidence="10">
        <text>L-cysteine + L-glutamate + ATP = gamma-L-glutamyl-L-cysteine + ADP + phosphate + H(+)</text>
        <dbReference type="Rhea" id="RHEA:13285"/>
        <dbReference type="ChEBI" id="CHEBI:15378"/>
        <dbReference type="ChEBI" id="CHEBI:29985"/>
        <dbReference type="ChEBI" id="CHEBI:30616"/>
        <dbReference type="ChEBI" id="CHEBI:35235"/>
        <dbReference type="ChEBI" id="CHEBI:43474"/>
        <dbReference type="ChEBI" id="CHEBI:58173"/>
        <dbReference type="ChEBI" id="CHEBI:456216"/>
        <dbReference type="EC" id="6.3.2.2"/>
    </reaction>
</comment>
<dbReference type="Gene3D" id="3.30.590.50">
    <property type="match status" value="2"/>
</dbReference>
<evidence type="ECO:0000256" key="2">
    <source>
        <dbReference type="ARBA" id="ARBA00008100"/>
    </source>
</evidence>
<gene>
    <name evidence="11" type="ORF">BOTBODRAFT_167511</name>
</gene>
<name>A0A067LX99_BOTB1</name>
<dbReference type="PANTHER" id="PTHR11164">
    <property type="entry name" value="GLUTAMATE CYSTEINE LIGASE"/>
    <property type="match status" value="1"/>
</dbReference>
<protein>
    <recommendedName>
        <fullName evidence="3 10">Glutamate--cysteine ligase</fullName>
        <ecNumber evidence="3 10">6.3.2.2</ecNumber>
    </recommendedName>
    <alternativeName>
        <fullName evidence="9 10">Gamma-ECS</fullName>
    </alternativeName>
    <alternativeName>
        <fullName evidence="8 10">Gamma-glutamylcysteine synthetase</fullName>
    </alternativeName>
</protein>
<evidence type="ECO:0000256" key="7">
    <source>
        <dbReference type="ARBA" id="ARBA00022840"/>
    </source>
</evidence>
<evidence type="ECO:0000256" key="5">
    <source>
        <dbReference type="ARBA" id="ARBA00022684"/>
    </source>
</evidence>
<evidence type="ECO:0000256" key="4">
    <source>
        <dbReference type="ARBA" id="ARBA00022598"/>
    </source>
</evidence>
<dbReference type="AlphaFoldDB" id="A0A067LX99"/>
<proteinExistence type="inferred from homology"/>
<dbReference type="OrthoDB" id="7939818at2759"/>
<dbReference type="GO" id="GO:0004357">
    <property type="term" value="F:glutamate-cysteine ligase activity"/>
    <property type="evidence" value="ECO:0007669"/>
    <property type="project" value="UniProtKB-UniRule"/>
</dbReference>
<dbReference type="InParanoid" id="A0A067LX99"/>
<keyword evidence="12" id="KW-1185">Reference proteome</keyword>
<dbReference type="EMBL" id="KL198118">
    <property type="protein sequence ID" value="KDQ06955.1"/>
    <property type="molecule type" value="Genomic_DNA"/>
</dbReference>
<comment type="pathway">
    <text evidence="1 10">Sulfur metabolism; glutathione biosynthesis; glutathione from L-cysteine and L-glutamate: step 1/2.</text>
</comment>
<evidence type="ECO:0000256" key="6">
    <source>
        <dbReference type="ARBA" id="ARBA00022741"/>
    </source>
</evidence>
<dbReference type="STRING" id="930990.A0A067LX99"/>
<dbReference type="SUPFAM" id="SSF55931">
    <property type="entry name" value="Glutamine synthetase/guanido kinase"/>
    <property type="match status" value="1"/>
</dbReference>
<evidence type="ECO:0000313" key="12">
    <source>
        <dbReference type="Proteomes" id="UP000027195"/>
    </source>
</evidence>
<dbReference type="Gene3D" id="1.10.8.960">
    <property type="match status" value="1"/>
</dbReference>
<evidence type="ECO:0000256" key="3">
    <source>
        <dbReference type="ARBA" id="ARBA00012220"/>
    </source>
</evidence>
<dbReference type="InterPro" id="IPR004308">
    <property type="entry name" value="GCS"/>
</dbReference>
<evidence type="ECO:0000256" key="8">
    <source>
        <dbReference type="ARBA" id="ARBA00030585"/>
    </source>
</evidence>
<reference evidence="12" key="1">
    <citation type="journal article" date="2014" name="Proc. Natl. Acad. Sci. U.S.A.">
        <title>Extensive sampling of basidiomycete genomes demonstrates inadequacy of the white-rot/brown-rot paradigm for wood decay fungi.</title>
        <authorList>
            <person name="Riley R."/>
            <person name="Salamov A.A."/>
            <person name="Brown D.W."/>
            <person name="Nagy L.G."/>
            <person name="Floudas D."/>
            <person name="Held B.W."/>
            <person name="Levasseur A."/>
            <person name="Lombard V."/>
            <person name="Morin E."/>
            <person name="Otillar R."/>
            <person name="Lindquist E.A."/>
            <person name="Sun H."/>
            <person name="LaButti K.M."/>
            <person name="Schmutz J."/>
            <person name="Jabbour D."/>
            <person name="Luo H."/>
            <person name="Baker S.E."/>
            <person name="Pisabarro A.G."/>
            <person name="Walton J.D."/>
            <person name="Blanchette R.A."/>
            <person name="Henrissat B."/>
            <person name="Martin F."/>
            <person name="Cullen D."/>
            <person name="Hibbett D.S."/>
            <person name="Grigoriev I.V."/>
        </authorList>
    </citation>
    <scope>NUCLEOTIDE SEQUENCE [LARGE SCALE GENOMIC DNA]</scope>
    <source>
        <strain evidence="12">FD-172 SS1</strain>
    </source>
</reference>
<keyword evidence="6 10" id="KW-0547">Nucleotide-binding</keyword>
<dbReference type="GO" id="GO:0006750">
    <property type="term" value="P:glutathione biosynthetic process"/>
    <property type="evidence" value="ECO:0007669"/>
    <property type="project" value="UniProtKB-UniRule"/>
</dbReference>
<evidence type="ECO:0000256" key="1">
    <source>
        <dbReference type="ARBA" id="ARBA00005006"/>
    </source>
</evidence>
<dbReference type="UniPathway" id="UPA00142">
    <property type="reaction ID" value="UER00209"/>
</dbReference>
<dbReference type="PANTHER" id="PTHR11164:SF0">
    <property type="entry name" value="GLUTAMATE--CYSTEINE LIGASE CATALYTIC SUBUNIT"/>
    <property type="match status" value="1"/>
</dbReference>
<sequence>MGLIMHGSALDPDDARLYIDHVYEHGITQFLHIWNRMKTRHSDEFLWGDEIEYMILSYDDTERRANLSLRQIEVLEALPKVFEDIRTRSPDKAALLPSFHEEFGRYMIEGIPAFPLTDSVSDLLSVESKMRYRRDVVQRVLKPNERLFTLTAFPRLGAPGVFTDPHYEPTGDYSYFLPVEILGPKIQYLAMNDLLVRRRPGKVVINVPIFFDTNTPRPFVDPTIPQGVRESLKNVLKDDHILLDAHAFGGGCCCLQVTSQASDASQGRRLYDAFAPIAPIMLALTAASPVWKGYLTDVDSRWGILTDCSDERTEEERGLKPLSKSKYRIPKSRWAGISSYISDTPDNKREYSDTTMPYNEQVYNRLLSNGVDELLAVHIARMYIREPITIMTDMLHQDDENSAAHFESIHATNWQSVRFKIPPPGSSIGWRVEFRSMEVQLTDFENAAFSVFMILLSRAITALDTNFYIPISKVDLNMVRAQRRSAVTEEKFWFRKSVLSTNAPSSSQDRAPEQEHEEMSVDEIINGKGKTFPGLLGLVYVYLGTLDIEPVEMDKLKVYLDLVKGRANGSLMTVATWMRNFIRSHPAYAHDSVVNEEINYDLIKALDQIERGILRAEDLLPAGYPAATADCRS</sequence>
<dbReference type="FunCoup" id="A0A067LX99">
    <property type="interactions" value="232"/>
</dbReference>
<keyword evidence="4 10" id="KW-0436">Ligase</keyword>
<keyword evidence="7 10" id="KW-0067">ATP-binding</keyword>
<organism evidence="11 12">
    <name type="scientific">Botryobasidium botryosum (strain FD-172 SS1)</name>
    <dbReference type="NCBI Taxonomy" id="930990"/>
    <lineage>
        <taxon>Eukaryota</taxon>
        <taxon>Fungi</taxon>
        <taxon>Dikarya</taxon>
        <taxon>Basidiomycota</taxon>
        <taxon>Agaricomycotina</taxon>
        <taxon>Agaricomycetes</taxon>
        <taxon>Cantharellales</taxon>
        <taxon>Botryobasidiaceae</taxon>
        <taxon>Botryobasidium</taxon>
    </lineage>
</organism>
<evidence type="ECO:0000256" key="10">
    <source>
        <dbReference type="RuleBase" id="RU367135"/>
    </source>
</evidence>
<dbReference type="GO" id="GO:0017109">
    <property type="term" value="C:glutamate-cysteine ligase complex"/>
    <property type="evidence" value="ECO:0007669"/>
    <property type="project" value="TreeGrafter"/>
</dbReference>